<keyword evidence="2" id="KW-1185">Reference proteome</keyword>
<evidence type="ECO:0000313" key="1">
    <source>
        <dbReference type="EMBL" id="KAH7955280.1"/>
    </source>
</evidence>
<reference evidence="1" key="2">
    <citation type="submission" date="2021-09" db="EMBL/GenBank/DDBJ databases">
        <authorList>
            <person name="Jia N."/>
            <person name="Wang J."/>
            <person name="Shi W."/>
            <person name="Du L."/>
            <person name="Sun Y."/>
            <person name="Zhan W."/>
            <person name="Jiang J."/>
            <person name="Wang Q."/>
            <person name="Zhang B."/>
            <person name="Ji P."/>
            <person name="Sakyi L.B."/>
            <person name="Cui X."/>
            <person name="Yuan T."/>
            <person name="Jiang B."/>
            <person name="Yang W."/>
            <person name="Lam T.T.-Y."/>
            <person name="Chang Q."/>
            <person name="Ding S."/>
            <person name="Wang X."/>
            <person name="Zhu J."/>
            <person name="Ruan X."/>
            <person name="Zhao L."/>
            <person name="Wei J."/>
            <person name="Que T."/>
            <person name="Du C."/>
            <person name="Cheng J."/>
            <person name="Dai P."/>
            <person name="Han X."/>
            <person name="Huang E."/>
            <person name="Gao Y."/>
            <person name="Liu J."/>
            <person name="Shao H."/>
            <person name="Ye R."/>
            <person name="Li L."/>
            <person name="Wei W."/>
            <person name="Wang X."/>
            <person name="Wang C."/>
            <person name="Huo Q."/>
            <person name="Li W."/>
            <person name="Guo W."/>
            <person name="Chen H."/>
            <person name="Chen S."/>
            <person name="Zhou L."/>
            <person name="Zhou L."/>
            <person name="Ni X."/>
            <person name="Tian J."/>
            <person name="Zhou Y."/>
            <person name="Sheng Y."/>
            <person name="Liu T."/>
            <person name="Pan Y."/>
            <person name="Xia L."/>
            <person name="Li J."/>
            <person name="Zhao F."/>
            <person name="Cao W."/>
        </authorList>
    </citation>
    <scope>NUCLEOTIDE SEQUENCE</scope>
    <source>
        <strain evidence="1">Rsan-2018</strain>
        <tissue evidence="1">Larvae</tissue>
    </source>
</reference>
<evidence type="ECO:0000313" key="2">
    <source>
        <dbReference type="Proteomes" id="UP000821837"/>
    </source>
</evidence>
<dbReference type="EMBL" id="JABSTV010001250">
    <property type="protein sequence ID" value="KAH7955280.1"/>
    <property type="molecule type" value="Genomic_DNA"/>
</dbReference>
<evidence type="ECO:0008006" key="3">
    <source>
        <dbReference type="Google" id="ProtNLM"/>
    </source>
</evidence>
<organism evidence="1 2">
    <name type="scientific">Rhipicephalus sanguineus</name>
    <name type="common">Brown dog tick</name>
    <name type="synonym">Ixodes sanguineus</name>
    <dbReference type="NCBI Taxonomy" id="34632"/>
    <lineage>
        <taxon>Eukaryota</taxon>
        <taxon>Metazoa</taxon>
        <taxon>Ecdysozoa</taxon>
        <taxon>Arthropoda</taxon>
        <taxon>Chelicerata</taxon>
        <taxon>Arachnida</taxon>
        <taxon>Acari</taxon>
        <taxon>Parasitiformes</taxon>
        <taxon>Ixodida</taxon>
        <taxon>Ixodoidea</taxon>
        <taxon>Ixodidae</taxon>
        <taxon>Rhipicephalinae</taxon>
        <taxon>Rhipicephalus</taxon>
        <taxon>Rhipicephalus</taxon>
    </lineage>
</organism>
<protein>
    <recommendedName>
        <fullName evidence="3">CCHC-type domain-containing protein</fullName>
    </recommendedName>
</protein>
<gene>
    <name evidence="1" type="ORF">HPB52_000084</name>
</gene>
<sequence length="147" mass="16308">MVGMQISTTEDTWINHRRNTVAVDMSTLTCLSELLTIKELNSVAVTAREPDVQRASVGFLHGTNGEPTDSELLKGISLSVMVLSASREGRTVKLWFASSVPRKRVSLYDLQLQVQHARQWPLQCRLCGRFGHVAEACQHVGNCIRCG</sequence>
<accession>A0A9D4SX11</accession>
<dbReference type="AlphaFoldDB" id="A0A9D4SX11"/>
<comment type="caution">
    <text evidence="1">The sequence shown here is derived from an EMBL/GenBank/DDBJ whole genome shotgun (WGS) entry which is preliminary data.</text>
</comment>
<name>A0A9D4SX11_RHISA</name>
<dbReference type="Proteomes" id="UP000821837">
    <property type="component" value="Unassembled WGS sequence"/>
</dbReference>
<reference evidence="1" key="1">
    <citation type="journal article" date="2020" name="Cell">
        <title>Large-Scale Comparative Analyses of Tick Genomes Elucidate Their Genetic Diversity and Vector Capacities.</title>
        <authorList>
            <consortium name="Tick Genome and Microbiome Consortium (TIGMIC)"/>
            <person name="Jia N."/>
            <person name="Wang J."/>
            <person name="Shi W."/>
            <person name="Du L."/>
            <person name="Sun Y."/>
            <person name="Zhan W."/>
            <person name="Jiang J.F."/>
            <person name="Wang Q."/>
            <person name="Zhang B."/>
            <person name="Ji P."/>
            <person name="Bell-Sakyi L."/>
            <person name="Cui X.M."/>
            <person name="Yuan T.T."/>
            <person name="Jiang B.G."/>
            <person name="Yang W.F."/>
            <person name="Lam T.T."/>
            <person name="Chang Q.C."/>
            <person name="Ding S.J."/>
            <person name="Wang X.J."/>
            <person name="Zhu J.G."/>
            <person name="Ruan X.D."/>
            <person name="Zhao L."/>
            <person name="Wei J.T."/>
            <person name="Ye R.Z."/>
            <person name="Que T.C."/>
            <person name="Du C.H."/>
            <person name="Zhou Y.H."/>
            <person name="Cheng J.X."/>
            <person name="Dai P.F."/>
            <person name="Guo W.B."/>
            <person name="Han X.H."/>
            <person name="Huang E.J."/>
            <person name="Li L.F."/>
            <person name="Wei W."/>
            <person name="Gao Y.C."/>
            <person name="Liu J.Z."/>
            <person name="Shao H.Z."/>
            <person name="Wang X."/>
            <person name="Wang C.C."/>
            <person name="Yang T.C."/>
            <person name="Huo Q.B."/>
            <person name="Li W."/>
            <person name="Chen H.Y."/>
            <person name="Chen S.E."/>
            <person name="Zhou L.G."/>
            <person name="Ni X.B."/>
            <person name="Tian J.H."/>
            <person name="Sheng Y."/>
            <person name="Liu T."/>
            <person name="Pan Y.S."/>
            <person name="Xia L.Y."/>
            <person name="Li J."/>
            <person name="Zhao F."/>
            <person name="Cao W.C."/>
        </authorList>
    </citation>
    <scope>NUCLEOTIDE SEQUENCE</scope>
    <source>
        <strain evidence="1">Rsan-2018</strain>
    </source>
</reference>
<proteinExistence type="predicted"/>